<reference evidence="1 2" key="1">
    <citation type="submission" date="2018-08" db="EMBL/GenBank/DDBJ databases">
        <title>A genome reference for cultivated species of the human gut microbiota.</title>
        <authorList>
            <person name="Zou Y."/>
            <person name="Xue W."/>
            <person name="Luo G."/>
        </authorList>
    </citation>
    <scope>NUCLEOTIDE SEQUENCE [LARGE SCALE GENOMIC DNA]</scope>
    <source>
        <strain evidence="1 2">OM05-15BH</strain>
    </source>
</reference>
<dbReference type="RefSeq" id="WP_117724845.1">
    <property type="nucleotide sequence ID" value="NZ_QSUL01000011.1"/>
</dbReference>
<gene>
    <name evidence="1" type="ORF">DXB65_15930</name>
</gene>
<sequence>MITSIPIEAVEQQLLQQLSSFFFLSKKDSLLISEKMGGVVSRCEYCFSHTKNKYYACGGETYFNPYQSAQYTIFLYFFANTISQDTDNRLLADKLYYLNKIMNGCDLYHEVNLPNYFTLDHPVGSVMGRAEYGEGFNFSQNCTVGNNRGIYPYIGQNVYMCANSSIIGNCHIGNNVIIGANSGVKDEDIPDDCMVFGYSPNLIIKRKK</sequence>
<dbReference type="Proteomes" id="UP000260983">
    <property type="component" value="Unassembled WGS sequence"/>
</dbReference>
<dbReference type="InterPro" id="IPR001451">
    <property type="entry name" value="Hexapep"/>
</dbReference>
<accession>A0A3E5B6S8</accession>
<organism evidence="1 2">
    <name type="scientific">Bacteroides oleiciplenus</name>
    <dbReference type="NCBI Taxonomy" id="626931"/>
    <lineage>
        <taxon>Bacteria</taxon>
        <taxon>Pseudomonadati</taxon>
        <taxon>Bacteroidota</taxon>
        <taxon>Bacteroidia</taxon>
        <taxon>Bacteroidales</taxon>
        <taxon>Bacteroidaceae</taxon>
        <taxon>Bacteroides</taxon>
    </lineage>
</organism>
<dbReference type="Pfam" id="PF00132">
    <property type="entry name" value="Hexapep"/>
    <property type="match status" value="1"/>
</dbReference>
<dbReference type="Gene3D" id="2.160.10.10">
    <property type="entry name" value="Hexapeptide repeat proteins"/>
    <property type="match status" value="1"/>
</dbReference>
<dbReference type="AlphaFoldDB" id="A0A3E5B6S8"/>
<evidence type="ECO:0000313" key="2">
    <source>
        <dbReference type="Proteomes" id="UP000260983"/>
    </source>
</evidence>
<evidence type="ECO:0000313" key="1">
    <source>
        <dbReference type="EMBL" id="RGN33224.1"/>
    </source>
</evidence>
<dbReference type="EMBL" id="QSUL01000011">
    <property type="protein sequence ID" value="RGN33224.1"/>
    <property type="molecule type" value="Genomic_DNA"/>
</dbReference>
<protein>
    <submittedName>
        <fullName evidence="1">Transferase</fullName>
    </submittedName>
</protein>
<comment type="caution">
    <text evidence="1">The sequence shown here is derived from an EMBL/GenBank/DDBJ whole genome shotgun (WGS) entry which is preliminary data.</text>
</comment>
<dbReference type="GO" id="GO:0016740">
    <property type="term" value="F:transferase activity"/>
    <property type="evidence" value="ECO:0007669"/>
    <property type="project" value="UniProtKB-KW"/>
</dbReference>
<name>A0A3E5B6S8_9BACE</name>
<proteinExistence type="predicted"/>
<dbReference type="SUPFAM" id="SSF51161">
    <property type="entry name" value="Trimeric LpxA-like enzymes"/>
    <property type="match status" value="1"/>
</dbReference>
<keyword evidence="1" id="KW-0808">Transferase</keyword>
<dbReference type="InterPro" id="IPR011004">
    <property type="entry name" value="Trimer_LpxA-like_sf"/>
</dbReference>